<protein>
    <submittedName>
        <fullName evidence="7">Deoxyribodipyrimidine photo-lyase</fullName>
    </submittedName>
</protein>
<dbReference type="GO" id="GO:0005737">
    <property type="term" value="C:cytoplasm"/>
    <property type="evidence" value="ECO:0007669"/>
    <property type="project" value="TreeGrafter"/>
</dbReference>
<dbReference type="GO" id="GO:0032922">
    <property type="term" value="P:circadian regulation of gene expression"/>
    <property type="evidence" value="ECO:0007669"/>
    <property type="project" value="TreeGrafter"/>
</dbReference>
<feature type="domain" description="Photolyase/cryptochrome alpha/beta" evidence="6">
    <location>
        <begin position="1"/>
        <end position="129"/>
    </location>
</feature>
<dbReference type="Gene3D" id="3.40.50.620">
    <property type="entry name" value="HUPs"/>
    <property type="match status" value="2"/>
</dbReference>
<comment type="cofactor">
    <cofactor evidence="5">
        <name>FAD</name>
        <dbReference type="ChEBI" id="CHEBI:57692"/>
    </cofactor>
    <text evidence="5">Binds 1 FAD per subunit.</text>
</comment>
<evidence type="ECO:0000256" key="2">
    <source>
        <dbReference type="ARBA" id="ARBA00022630"/>
    </source>
</evidence>
<keyword evidence="9" id="KW-1185">Reference proteome</keyword>
<evidence type="ECO:0000259" key="6">
    <source>
        <dbReference type="PROSITE" id="PS51645"/>
    </source>
</evidence>
<sequence>MSNLVILQNDLRLHDNPALYYAAQEDLPIIVVYVIEKRIGTAALWWLTKSLTNFRERLQEYGIELLSVFDRNQFPDLIDYLQKDLSIEIKKIFSNGIDFDLPDKSLEKIHESLMPNNIYDFSKLPKEHKVFTPFWKFLQEKFEPELPVDDPKFSKSNKTMIQFDRFQEIPYEKTREDLDSHWKTGEKAALEQYRNFVKSRLVNYDVERDYFSRDGTSKLSPHLRFGEISARKIYHDLKKNSRNKRFLSELGWREFGYQTYYFHPKMDSIPLNPKYANFFPKYNEDHLIAWKNGTTGYPVIDAAMRQLKHTGWMHNRLRMVVASFLTKNLLIPWQQGEQFFYDCLVDGDRALNPMNWQWVAGCGFDSVPYFRIFNPSLQGEKFDSDGTFVRYWVEELKNVSKSFNIYKDYEKIPSKSYPKPIINYSKSRIRALETLKNVVNPKVVKVQKRSHKEEDSDED</sequence>
<gene>
    <name evidence="7" type="primary">SSS_265g</name>
    <name evidence="7" type="ORF">SSS_265</name>
</gene>
<dbReference type="PANTHER" id="PTHR11455:SF18">
    <property type="entry name" value="SI:CH1073-390K14.1"/>
    <property type="match status" value="1"/>
</dbReference>
<dbReference type="GO" id="GO:0071949">
    <property type="term" value="F:FAD binding"/>
    <property type="evidence" value="ECO:0007669"/>
    <property type="project" value="TreeGrafter"/>
</dbReference>
<dbReference type="GO" id="GO:0006950">
    <property type="term" value="P:response to stress"/>
    <property type="evidence" value="ECO:0007669"/>
    <property type="project" value="UniProtKB-ARBA"/>
</dbReference>
<evidence type="ECO:0000256" key="1">
    <source>
        <dbReference type="ARBA" id="ARBA00005862"/>
    </source>
</evidence>
<evidence type="ECO:0000313" key="8">
    <source>
        <dbReference type="EnsemblMetazoa" id="KAF7493271.1"/>
    </source>
</evidence>
<dbReference type="PROSITE" id="PS00394">
    <property type="entry name" value="DNA_PHOTOLYASES_1_1"/>
    <property type="match status" value="1"/>
</dbReference>
<feature type="binding site" evidence="5">
    <location>
        <begin position="216"/>
        <end position="220"/>
    </location>
    <ligand>
        <name>FAD</name>
        <dbReference type="ChEBI" id="CHEBI:57692"/>
    </ligand>
</feature>
<proteinExistence type="inferred from homology"/>
<dbReference type="Gene3D" id="1.10.579.10">
    <property type="entry name" value="DNA Cyclobutane Dipyrimidine Photolyase, subunit A, domain 3"/>
    <property type="match status" value="1"/>
</dbReference>
<reference evidence="9" key="1">
    <citation type="journal article" date="2020" name="PLoS Negl. Trop. Dis.">
        <title>High-quality nuclear genome for Sarcoptes scabiei-A critical resource for a neglected parasite.</title>
        <authorList>
            <person name="Korhonen P.K."/>
            <person name="Gasser R.B."/>
            <person name="Ma G."/>
            <person name="Wang T."/>
            <person name="Stroehlein A.J."/>
            <person name="Young N.D."/>
            <person name="Ang C.S."/>
            <person name="Fernando D.D."/>
            <person name="Lu H.C."/>
            <person name="Taylor S."/>
            <person name="Reynolds S.L."/>
            <person name="Mofiz E."/>
            <person name="Najaraj S.H."/>
            <person name="Gowda H."/>
            <person name="Madugundu A."/>
            <person name="Renuse S."/>
            <person name="Holt D."/>
            <person name="Pandey A."/>
            <person name="Papenfuss A.T."/>
            <person name="Fischer K."/>
        </authorList>
    </citation>
    <scope>NUCLEOTIDE SEQUENCE [LARGE SCALE GENOMIC DNA]</scope>
</reference>
<dbReference type="Pfam" id="PF03441">
    <property type="entry name" value="FAD_binding_7"/>
    <property type="match status" value="1"/>
</dbReference>
<feature type="binding site" evidence="5">
    <location>
        <begin position="346"/>
        <end position="348"/>
    </location>
    <ligand>
        <name>FAD</name>
        <dbReference type="ChEBI" id="CHEBI:57692"/>
    </ligand>
</feature>
<dbReference type="PROSITE" id="PS51645">
    <property type="entry name" value="PHR_CRY_ALPHA_BETA"/>
    <property type="match status" value="1"/>
</dbReference>
<dbReference type="GO" id="GO:0006139">
    <property type="term" value="P:nucleobase-containing compound metabolic process"/>
    <property type="evidence" value="ECO:0007669"/>
    <property type="project" value="UniProtKB-ARBA"/>
</dbReference>
<dbReference type="AlphaFoldDB" id="A0A834RAZ7"/>
<dbReference type="PANTHER" id="PTHR11455">
    <property type="entry name" value="CRYPTOCHROME"/>
    <property type="match status" value="1"/>
</dbReference>
<dbReference type="InterPro" id="IPR036134">
    <property type="entry name" value="Crypto/Photolyase_FAD-like_sf"/>
</dbReference>
<keyword evidence="4" id="KW-0157">Chromophore</keyword>
<dbReference type="InterPro" id="IPR006050">
    <property type="entry name" value="DNA_photolyase_N"/>
</dbReference>
<reference evidence="7" key="2">
    <citation type="submission" date="2020-01" db="EMBL/GenBank/DDBJ databases">
        <authorList>
            <person name="Korhonen P.K.K."/>
            <person name="Guangxu M.G."/>
            <person name="Wang T.W."/>
            <person name="Stroehlein A.J.S."/>
            <person name="Young N.D."/>
            <person name="Ang C.-S.A."/>
            <person name="Fernando D.W.F."/>
            <person name="Lu H.L."/>
            <person name="Taylor S.T."/>
            <person name="Ehtesham M.E.M."/>
            <person name="Najaraj S.H.N."/>
            <person name="Harsha G.H.G."/>
            <person name="Madugundu A.M."/>
            <person name="Renuse S.R."/>
            <person name="Holt D.H."/>
            <person name="Pandey A.P."/>
            <person name="Papenfuss A.P."/>
            <person name="Gasser R.B.G."/>
            <person name="Fischer K.F."/>
        </authorList>
    </citation>
    <scope>NUCLEOTIDE SEQUENCE</scope>
    <source>
        <strain evidence="7">SSS_KF_BRIS2020</strain>
    </source>
</reference>
<feature type="binding site" evidence="5">
    <location>
        <position position="246"/>
    </location>
    <ligand>
        <name>FAD</name>
        <dbReference type="ChEBI" id="CHEBI:57692"/>
    </ligand>
</feature>
<evidence type="ECO:0000313" key="9">
    <source>
        <dbReference type="Proteomes" id="UP000070412"/>
    </source>
</evidence>
<dbReference type="InterPro" id="IPR018394">
    <property type="entry name" value="DNA_photolyase_1_CS_C"/>
</dbReference>
<dbReference type="Gene3D" id="1.25.40.80">
    <property type="match status" value="1"/>
</dbReference>
<evidence type="ECO:0000256" key="3">
    <source>
        <dbReference type="ARBA" id="ARBA00022827"/>
    </source>
</evidence>
<reference evidence="8" key="3">
    <citation type="submission" date="2022-06" db="UniProtKB">
        <authorList>
            <consortium name="EnsemblMetazoa"/>
        </authorList>
    </citation>
    <scope>IDENTIFICATION</scope>
</reference>
<dbReference type="GO" id="GO:0003904">
    <property type="term" value="F:deoxyribodipyrimidine photo-lyase activity"/>
    <property type="evidence" value="ECO:0007669"/>
    <property type="project" value="TreeGrafter"/>
</dbReference>
<comment type="similarity">
    <text evidence="1">Belongs to the DNA photolyase class-1 family.</text>
</comment>
<dbReference type="GO" id="GO:0003677">
    <property type="term" value="F:DNA binding"/>
    <property type="evidence" value="ECO:0007669"/>
    <property type="project" value="TreeGrafter"/>
</dbReference>
<dbReference type="InterPro" id="IPR036155">
    <property type="entry name" value="Crypto/Photolyase_N_sf"/>
</dbReference>
<feature type="binding site" evidence="5">
    <location>
        <position position="204"/>
    </location>
    <ligand>
        <name>FAD</name>
        <dbReference type="ChEBI" id="CHEBI:57692"/>
    </ligand>
</feature>
<keyword evidence="3 5" id="KW-0274">FAD</keyword>
<keyword evidence="2 5" id="KW-0285">Flavoprotein</keyword>
<dbReference type="InterPro" id="IPR014729">
    <property type="entry name" value="Rossmann-like_a/b/a_fold"/>
</dbReference>
<dbReference type="EnsemblMetazoa" id="SSS_265s_mrna">
    <property type="protein sequence ID" value="KAF7493271.1"/>
    <property type="gene ID" value="SSS_265"/>
</dbReference>
<dbReference type="GO" id="GO:0043153">
    <property type="term" value="P:entrainment of circadian clock by photoperiod"/>
    <property type="evidence" value="ECO:0007669"/>
    <property type="project" value="TreeGrafter"/>
</dbReference>
<evidence type="ECO:0000313" key="7">
    <source>
        <dbReference type="EMBL" id="KAF7493271.1"/>
    </source>
</evidence>
<dbReference type="PRINTS" id="PR00147">
    <property type="entry name" value="DNAPHOTLYASE"/>
</dbReference>
<dbReference type="SUPFAM" id="SSF52425">
    <property type="entry name" value="Cryptochrome/photolyase, N-terminal domain"/>
    <property type="match status" value="1"/>
</dbReference>
<dbReference type="GO" id="GO:0005634">
    <property type="term" value="C:nucleus"/>
    <property type="evidence" value="ECO:0007669"/>
    <property type="project" value="TreeGrafter"/>
</dbReference>
<organism evidence="7">
    <name type="scientific">Sarcoptes scabiei</name>
    <name type="common">Itch mite</name>
    <name type="synonym">Acarus scabiei</name>
    <dbReference type="NCBI Taxonomy" id="52283"/>
    <lineage>
        <taxon>Eukaryota</taxon>
        <taxon>Metazoa</taxon>
        <taxon>Ecdysozoa</taxon>
        <taxon>Arthropoda</taxon>
        <taxon>Chelicerata</taxon>
        <taxon>Arachnida</taxon>
        <taxon>Acari</taxon>
        <taxon>Acariformes</taxon>
        <taxon>Sarcoptiformes</taxon>
        <taxon>Astigmata</taxon>
        <taxon>Psoroptidia</taxon>
        <taxon>Sarcoptoidea</taxon>
        <taxon>Sarcoptidae</taxon>
        <taxon>Sarcoptinae</taxon>
        <taxon>Sarcoptes</taxon>
    </lineage>
</organism>
<dbReference type="InterPro" id="IPR002081">
    <property type="entry name" value="Cryptochrome/DNA_photolyase_1"/>
</dbReference>
<dbReference type="Pfam" id="PF00875">
    <property type="entry name" value="DNA_photolyase"/>
    <property type="match status" value="1"/>
</dbReference>
<dbReference type="SUPFAM" id="SSF48173">
    <property type="entry name" value="Cryptochrome/photolyase FAD-binding domain"/>
    <property type="match status" value="1"/>
</dbReference>
<dbReference type="EMBL" id="WVUK01000056">
    <property type="protein sequence ID" value="KAF7493271.1"/>
    <property type="molecule type" value="Genomic_DNA"/>
</dbReference>
<name>A0A834RAZ7_SARSC</name>
<dbReference type="InterPro" id="IPR005101">
    <property type="entry name" value="Cryptochr/Photolyase_FAD-bd"/>
</dbReference>
<accession>A0A834RAZ7</accession>
<keyword evidence="7" id="KW-0456">Lyase</keyword>
<evidence type="ECO:0000256" key="4">
    <source>
        <dbReference type="ARBA" id="ARBA00022991"/>
    </source>
</evidence>
<dbReference type="PROSITE" id="PS00691">
    <property type="entry name" value="DNA_PHOTOLYASES_1_2"/>
    <property type="match status" value="1"/>
</dbReference>
<dbReference type="Proteomes" id="UP000070412">
    <property type="component" value="Unassembled WGS sequence"/>
</dbReference>
<dbReference type="OrthoDB" id="435881at2759"/>
<dbReference type="OMA" id="WDIYDES"/>
<evidence type="ECO:0000256" key="5">
    <source>
        <dbReference type="PIRSR" id="PIRSR602081-1"/>
    </source>
</evidence>